<reference evidence="5 6" key="1">
    <citation type="submission" date="2019-10" db="EMBL/GenBank/DDBJ databases">
        <title>Assembly and Annotation for the nematode Trichostrongylus colubriformis.</title>
        <authorList>
            <person name="Martin J."/>
        </authorList>
    </citation>
    <scope>NUCLEOTIDE SEQUENCE [LARGE SCALE GENOMIC DNA]</scope>
    <source>
        <strain evidence="5">G859</strain>
        <tissue evidence="5">Whole worm</tissue>
    </source>
</reference>
<dbReference type="SUPFAM" id="SSF52540">
    <property type="entry name" value="P-loop containing nucleoside triphosphate hydrolases"/>
    <property type="match status" value="1"/>
</dbReference>
<feature type="transmembrane region" description="Helical" evidence="3">
    <location>
        <begin position="1027"/>
        <end position="1043"/>
    </location>
</feature>
<name>A0AAN8F362_TRICO</name>
<dbReference type="EMBL" id="WIXE01016532">
    <property type="protein sequence ID" value="KAK5972555.1"/>
    <property type="molecule type" value="Genomic_DNA"/>
</dbReference>
<feature type="transmembrane region" description="Helical" evidence="3">
    <location>
        <begin position="194"/>
        <end position="214"/>
    </location>
</feature>
<gene>
    <name evidence="5" type="ORF">GCK32_006258</name>
</gene>
<dbReference type="PROSITE" id="PS50893">
    <property type="entry name" value="ABC_TRANSPORTER_2"/>
    <property type="match status" value="1"/>
</dbReference>
<feature type="domain" description="ABC transporter" evidence="4">
    <location>
        <begin position="354"/>
        <end position="580"/>
    </location>
</feature>
<keyword evidence="2" id="KW-0677">Repeat</keyword>
<dbReference type="InterPro" id="IPR027417">
    <property type="entry name" value="P-loop_NTPase"/>
</dbReference>
<accession>A0AAN8F362</accession>
<dbReference type="GO" id="GO:0016020">
    <property type="term" value="C:membrane"/>
    <property type="evidence" value="ECO:0007669"/>
    <property type="project" value="InterPro"/>
</dbReference>
<keyword evidence="1" id="KW-0813">Transport</keyword>
<keyword evidence="3" id="KW-1133">Transmembrane helix</keyword>
<proteinExistence type="predicted"/>
<dbReference type="GO" id="GO:0005524">
    <property type="term" value="F:ATP binding"/>
    <property type="evidence" value="ECO:0007669"/>
    <property type="project" value="InterPro"/>
</dbReference>
<feature type="non-terminal residue" evidence="5">
    <location>
        <position position="1218"/>
    </location>
</feature>
<evidence type="ECO:0000256" key="2">
    <source>
        <dbReference type="ARBA" id="ARBA00022737"/>
    </source>
</evidence>
<dbReference type="InterPro" id="IPR026082">
    <property type="entry name" value="ABCA"/>
</dbReference>
<protein>
    <recommendedName>
        <fullName evidence="4">ABC transporter domain-containing protein</fullName>
    </recommendedName>
</protein>
<feature type="transmembrane region" description="Helical" evidence="3">
    <location>
        <begin position="938"/>
        <end position="964"/>
    </location>
</feature>
<feature type="transmembrane region" description="Helical" evidence="3">
    <location>
        <begin position="976"/>
        <end position="996"/>
    </location>
</feature>
<feature type="transmembrane region" description="Helical" evidence="3">
    <location>
        <begin position="120"/>
        <end position="138"/>
    </location>
</feature>
<keyword evidence="6" id="KW-1185">Reference proteome</keyword>
<dbReference type="Gene3D" id="3.40.50.300">
    <property type="entry name" value="P-loop containing nucleotide triphosphate hydrolases"/>
    <property type="match status" value="1"/>
</dbReference>
<organism evidence="5 6">
    <name type="scientific">Trichostrongylus colubriformis</name>
    <name type="common">Black scour worm</name>
    <dbReference type="NCBI Taxonomy" id="6319"/>
    <lineage>
        <taxon>Eukaryota</taxon>
        <taxon>Metazoa</taxon>
        <taxon>Ecdysozoa</taxon>
        <taxon>Nematoda</taxon>
        <taxon>Chromadorea</taxon>
        <taxon>Rhabditida</taxon>
        <taxon>Rhabditina</taxon>
        <taxon>Rhabditomorpha</taxon>
        <taxon>Strongyloidea</taxon>
        <taxon>Trichostrongylidae</taxon>
        <taxon>Trichostrongylus</taxon>
    </lineage>
</organism>
<evidence type="ECO:0000313" key="6">
    <source>
        <dbReference type="Proteomes" id="UP001331761"/>
    </source>
</evidence>
<dbReference type="InterPro" id="IPR003439">
    <property type="entry name" value="ABC_transporter-like_ATP-bd"/>
</dbReference>
<feature type="transmembrane region" description="Helical" evidence="3">
    <location>
        <begin position="898"/>
        <end position="917"/>
    </location>
</feature>
<keyword evidence="3" id="KW-0472">Membrane</keyword>
<dbReference type="GO" id="GO:0016887">
    <property type="term" value="F:ATP hydrolysis activity"/>
    <property type="evidence" value="ECO:0007669"/>
    <property type="project" value="InterPro"/>
</dbReference>
<dbReference type="PANTHER" id="PTHR19229:SF36">
    <property type="entry name" value="ATP-BINDING CASSETTE SUB-FAMILY A MEMBER 2"/>
    <property type="match status" value="1"/>
</dbReference>
<dbReference type="Proteomes" id="UP001331761">
    <property type="component" value="Unassembled WGS sequence"/>
</dbReference>
<feature type="transmembrane region" description="Helical" evidence="3">
    <location>
        <begin position="1055"/>
        <end position="1073"/>
    </location>
</feature>
<evidence type="ECO:0000313" key="5">
    <source>
        <dbReference type="EMBL" id="KAK5972555.1"/>
    </source>
</evidence>
<sequence length="1218" mass="138663">MKASNDSTAYAKISEEVSNLRTGARLNYTYNITRRTMSHTQLDIIISSSTTAELPRQKLSLDRIYNVESSQVTLYEKSPVDIHVAVCMKVFERKFEKEPMFREAILHPSSGFRIRKWTETYTNVVLLALLPAALMNCIRVNKERNSGIVEIMGSMGADLVDFYLSHTLFAYLYNIIVIMVLLLPNVLYFWKTTYSIVLINILLGLPAALISLVCSTFSKSCFTAVVWCFLVWMCLFLLSFVTPSLDSNNWRLIIYNLNPLIAYKSHFESIVIHHMRGSEETTLLLIVYPDVFTMLESFVLMITSCCLMILYLFLFELYSPEFLVFFVTKPKKVPSAKSEGFEMEKEEDWIDRAVTLDKVYKYWQSTKELAVTNVSFSAYYGQVSSGQKTERPMLFRSDDICRERDGFLNVLNSVKGPGNRFRGKEVGYCSQKIALFENLSVLEHLWFFYCLKTGKSDWKNDAESTANAVGLNDFLDKTASQLNGTMKRLLTLAIALVGGSPVVLMDEPLKGYDTHTKNLFRNILELKKGERCFLLATSSTETAEMIGDRIVMLCNGKILAAGSISFLKSEFGCSYVLNVILSREASHRQETISDIEHIIRKSVPSAELRVTCGKLIQFGFNSNVHDEHTGLLRGLEKSRDELGISEYYITLCTLMDVYRRLEVYDLKDDDEDEIEEEPRKKRDLCSLDKQFSVLLKKRLYFIPNFHCCFITITVPIVLVLFTAVSVNREGGDTHTWITNVSLGMYDYGRFIIFDPNNMTEKARHIIDGVLKRYSNLEILWTQSDNFCEFWPNDWPFVVGAVALGEEIGLSIIDEEHCTLRMPFPLLTSSEEGICDYWRCFHKSLYHTVEDAKDEIWIVPNIATFGYHTIIHELVEANWRSHWQRLYVNVGIEAESVNVVMLAIGIAHVFLLSAFVIIPVKEKSCFFKRQQILSGASVLTYWSAHFLFDTITAVIMVSFCLLLLATLHSSPSLLLSIAMYFYVVGGLPFVYFVSLFFRSSHQAFIVLTALTVSYPLLMIAFLSLEMQNMLLIVLPTFAFYVTLLSKSNTRSIESTLLVSIIIKFVVFTILLLLVESKPWHLISKQFLPVKSMRHFTNLKSTQEDSDDEESSTEESYVVRGVPFRIRPGESIGLLGDRQETIPMVTDIVSKQLTISCPCLTSYTELGFCSREDTLYPLLSPQRNLTVIAGIAGRPAIKHSKIVEAAFALGSSFDPTRNQA</sequence>
<evidence type="ECO:0000259" key="4">
    <source>
        <dbReference type="PROSITE" id="PS50893"/>
    </source>
</evidence>
<evidence type="ECO:0000256" key="3">
    <source>
        <dbReference type="SAM" id="Phobius"/>
    </source>
</evidence>
<dbReference type="GO" id="GO:0140359">
    <property type="term" value="F:ABC-type transporter activity"/>
    <property type="evidence" value="ECO:0007669"/>
    <property type="project" value="InterPro"/>
</dbReference>
<feature type="transmembrane region" description="Helical" evidence="3">
    <location>
        <begin position="159"/>
        <end position="182"/>
    </location>
</feature>
<feature type="transmembrane region" description="Helical" evidence="3">
    <location>
        <begin position="291"/>
        <end position="314"/>
    </location>
</feature>
<evidence type="ECO:0000256" key="1">
    <source>
        <dbReference type="ARBA" id="ARBA00022448"/>
    </source>
</evidence>
<feature type="transmembrane region" description="Helical" evidence="3">
    <location>
        <begin position="1003"/>
        <end position="1021"/>
    </location>
</feature>
<comment type="caution">
    <text evidence="5">The sequence shown here is derived from an EMBL/GenBank/DDBJ whole genome shotgun (WGS) entry which is preliminary data.</text>
</comment>
<dbReference type="AlphaFoldDB" id="A0AAN8F362"/>
<feature type="transmembrane region" description="Helical" evidence="3">
    <location>
        <begin position="699"/>
        <end position="721"/>
    </location>
</feature>
<dbReference type="Pfam" id="PF00005">
    <property type="entry name" value="ABC_tran"/>
    <property type="match status" value="1"/>
</dbReference>
<feature type="transmembrane region" description="Helical" evidence="3">
    <location>
        <begin position="221"/>
        <end position="241"/>
    </location>
</feature>
<dbReference type="PANTHER" id="PTHR19229">
    <property type="entry name" value="ATP-BINDING CASSETTE TRANSPORTER SUBFAMILY A ABCA"/>
    <property type="match status" value="1"/>
</dbReference>
<keyword evidence="3" id="KW-0812">Transmembrane</keyword>